<dbReference type="NCBIfam" id="NF004076">
    <property type="entry name" value="PRK05581.1-4"/>
    <property type="match status" value="1"/>
</dbReference>
<evidence type="ECO:0000256" key="5">
    <source>
        <dbReference type="ARBA" id="ARBA00001954"/>
    </source>
</evidence>
<feature type="binding site" evidence="10 14">
    <location>
        <begin position="202"/>
        <end position="203"/>
    </location>
    <ligand>
        <name>substrate</name>
    </ligand>
</feature>
<comment type="pathway">
    <text evidence="10">Carbohydrate degradation.</text>
</comment>
<feature type="binding site" evidence="10 13">
    <location>
        <position position="39"/>
    </location>
    <ligand>
        <name>a divalent metal cation</name>
        <dbReference type="ChEBI" id="CHEBI:60240"/>
    </ligand>
</feature>
<reference evidence="15 16" key="1">
    <citation type="submission" date="2016-09" db="EMBL/GenBank/DDBJ databases">
        <title>Genome-resolved meta-omics ties microbial dynamics to process performance in biotechnology for thiocyanate degradation.</title>
        <authorList>
            <person name="Kantor R.S."/>
            <person name="Huddy R.J."/>
            <person name="Iyer R."/>
            <person name="Thomas B.C."/>
            <person name="Brown C.T."/>
            <person name="Anantharaman K."/>
            <person name="Tringe S."/>
            <person name="Hettich R.L."/>
            <person name="Harrison S.T."/>
            <person name="Banfield J.F."/>
        </authorList>
    </citation>
    <scope>NUCLEOTIDE SEQUENCE [LARGE SCALE GENOMIC DNA]</scope>
    <source>
        <strain evidence="15">59-99</strain>
    </source>
</reference>
<feature type="binding site" evidence="10 13">
    <location>
        <position position="180"/>
    </location>
    <ligand>
        <name>a divalent metal cation</name>
        <dbReference type="ChEBI" id="CHEBI:60240"/>
    </ligand>
</feature>
<comment type="cofactor">
    <cofactor evidence="2">
        <name>Mn(2+)</name>
        <dbReference type="ChEBI" id="CHEBI:29035"/>
    </cofactor>
</comment>
<dbReference type="SUPFAM" id="SSF51366">
    <property type="entry name" value="Ribulose-phoshate binding barrel"/>
    <property type="match status" value="1"/>
</dbReference>
<keyword evidence="13" id="KW-0170">Cobalt</keyword>
<keyword evidence="8 10" id="KW-0479">Metal-binding</keyword>
<dbReference type="GO" id="GO:0046872">
    <property type="term" value="F:metal ion binding"/>
    <property type="evidence" value="ECO:0007669"/>
    <property type="project" value="UniProtKB-UniRule"/>
</dbReference>
<feature type="active site" description="Proton donor" evidence="10 12">
    <location>
        <position position="180"/>
    </location>
</feature>
<evidence type="ECO:0000256" key="12">
    <source>
        <dbReference type="PIRSR" id="PIRSR001461-1"/>
    </source>
</evidence>
<evidence type="ECO:0000313" key="16">
    <source>
        <dbReference type="Proteomes" id="UP000184233"/>
    </source>
</evidence>
<dbReference type="PIRSF" id="PIRSF001461">
    <property type="entry name" value="RPE"/>
    <property type="match status" value="1"/>
</dbReference>
<evidence type="ECO:0000256" key="14">
    <source>
        <dbReference type="PIRSR" id="PIRSR001461-3"/>
    </source>
</evidence>
<accession>A0A1M3KX78</accession>
<keyword evidence="9 10" id="KW-0413">Isomerase</keyword>
<proteinExistence type="inferred from homology"/>
<dbReference type="InterPro" id="IPR026019">
    <property type="entry name" value="Ribul_P_3_epim"/>
</dbReference>
<evidence type="ECO:0000256" key="7">
    <source>
        <dbReference type="ARBA" id="ARBA00013188"/>
    </source>
</evidence>
<dbReference type="InterPro" id="IPR013785">
    <property type="entry name" value="Aldolase_TIM"/>
</dbReference>
<evidence type="ECO:0000256" key="2">
    <source>
        <dbReference type="ARBA" id="ARBA00001936"/>
    </source>
</evidence>
<dbReference type="Proteomes" id="UP000184233">
    <property type="component" value="Unassembled WGS sequence"/>
</dbReference>
<comment type="cofactor">
    <cofactor evidence="10 13">
        <name>a divalent metal cation</name>
        <dbReference type="ChEBI" id="CHEBI:60240"/>
    </cofactor>
    <text evidence="10 13">Binds 1 divalent metal cation per subunit.</text>
</comment>
<dbReference type="GO" id="GO:0019323">
    <property type="term" value="P:pentose catabolic process"/>
    <property type="evidence" value="ECO:0007669"/>
    <property type="project" value="UniProtKB-UniRule"/>
</dbReference>
<dbReference type="FunFam" id="3.20.20.70:FF:000004">
    <property type="entry name" value="Ribulose-phosphate 3-epimerase"/>
    <property type="match status" value="1"/>
</dbReference>
<dbReference type="InterPro" id="IPR000056">
    <property type="entry name" value="Ribul_P_3_epim-like"/>
</dbReference>
<feature type="binding site" evidence="14">
    <location>
        <position position="182"/>
    </location>
    <ligand>
        <name>substrate</name>
    </ligand>
</feature>
<evidence type="ECO:0000256" key="3">
    <source>
        <dbReference type="ARBA" id="ARBA00001941"/>
    </source>
</evidence>
<protein>
    <recommendedName>
        <fullName evidence="7 10">Ribulose-phosphate 3-epimerase</fullName>
        <ecNumber evidence="7 10">5.1.3.1</ecNumber>
    </recommendedName>
</protein>
<name>A0A1M3KX78_9BACT</name>
<evidence type="ECO:0000256" key="4">
    <source>
        <dbReference type="ARBA" id="ARBA00001947"/>
    </source>
</evidence>
<dbReference type="STRING" id="1895771.BGO89_09940"/>
<organism evidence="15 16">
    <name type="scientific">Candidatus Kapaibacterium thiocyanatum</name>
    <dbReference type="NCBI Taxonomy" id="1895771"/>
    <lineage>
        <taxon>Bacteria</taxon>
        <taxon>Pseudomonadati</taxon>
        <taxon>Candidatus Kapaibacteriota</taxon>
        <taxon>Candidatus Kapaibacteriia</taxon>
        <taxon>Candidatus Kapaibacteriales</taxon>
        <taxon>Candidatus Kapaibacteriaceae</taxon>
        <taxon>Candidatus Kapaibacterium</taxon>
    </lineage>
</organism>
<keyword evidence="13" id="KW-0464">Manganese</keyword>
<dbReference type="EC" id="5.1.3.1" evidence="7 10"/>
<comment type="cofactor">
    <cofactor evidence="5">
        <name>Fe(2+)</name>
        <dbReference type="ChEBI" id="CHEBI:29033"/>
    </cofactor>
</comment>
<evidence type="ECO:0000256" key="9">
    <source>
        <dbReference type="ARBA" id="ARBA00023235"/>
    </source>
</evidence>
<feature type="binding site" evidence="10 13">
    <location>
        <position position="37"/>
    </location>
    <ligand>
        <name>a divalent metal cation</name>
        <dbReference type="ChEBI" id="CHEBI:60240"/>
    </ligand>
</feature>
<dbReference type="Pfam" id="PF00834">
    <property type="entry name" value="Ribul_P_3_epim"/>
    <property type="match status" value="1"/>
</dbReference>
<comment type="similarity">
    <text evidence="6 10 11">Belongs to the ribulose-phosphate 3-epimerase family.</text>
</comment>
<evidence type="ECO:0000256" key="11">
    <source>
        <dbReference type="PIRNR" id="PIRNR001461"/>
    </source>
</evidence>
<dbReference type="PANTHER" id="PTHR11749">
    <property type="entry name" value="RIBULOSE-5-PHOSPHATE-3-EPIMERASE"/>
    <property type="match status" value="1"/>
</dbReference>
<dbReference type="CDD" id="cd00429">
    <property type="entry name" value="RPE"/>
    <property type="match status" value="1"/>
</dbReference>
<evidence type="ECO:0000256" key="8">
    <source>
        <dbReference type="ARBA" id="ARBA00022723"/>
    </source>
</evidence>
<feature type="active site" description="Proton acceptor" evidence="10 12">
    <location>
        <position position="39"/>
    </location>
</feature>
<comment type="cofactor">
    <cofactor evidence="4">
        <name>Zn(2+)</name>
        <dbReference type="ChEBI" id="CHEBI:29105"/>
    </cofactor>
</comment>
<dbReference type="PROSITE" id="PS01086">
    <property type="entry name" value="RIBUL_P_3_EPIMER_2"/>
    <property type="match status" value="1"/>
</dbReference>
<feature type="binding site" evidence="10 14">
    <location>
        <position position="70"/>
    </location>
    <ligand>
        <name>substrate</name>
    </ligand>
</feature>
<dbReference type="PROSITE" id="PS01085">
    <property type="entry name" value="RIBUL_P_3_EPIMER_1"/>
    <property type="match status" value="1"/>
</dbReference>
<comment type="cofactor">
    <cofactor evidence="3">
        <name>Co(2+)</name>
        <dbReference type="ChEBI" id="CHEBI:48828"/>
    </cofactor>
</comment>
<comment type="caution">
    <text evidence="15">The sequence shown here is derived from an EMBL/GenBank/DDBJ whole genome shotgun (WGS) entry which is preliminary data.</text>
</comment>
<dbReference type="HAMAP" id="MF_02227">
    <property type="entry name" value="RPE"/>
    <property type="match status" value="1"/>
</dbReference>
<keyword evidence="10 11" id="KW-0119">Carbohydrate metabolism</keyword>
<evidence type="ECO:0000313" key="15">
    <source>
        <dbReference type="EMBL" id="OJX56839.1"/>
    </source>
</evidence>
<evidence type="ECO:0000256" key="10">
    <source>
        <dbReference type="HAMAP-Rule" id="MF_02227"/>
    </source>
</evidence>
<dbReference type="GO" id="GO:0006098">
    <property type="term" value="P:pentose-phosphate shunt"/>
    <property type="evidence" value="ECO:0007669"/>
    <property type="project" value="UniProtKB-UniRule"/>
</dbReference>
<evidence type="ECO:0000256" key="6">
    <source>
        <dbReference type="ARBA" id="ARBA00009541"/>
    </source>
</evidence>
<feature type="binding site" evidence="10 14">
    <location>
        <begin position="146"/>
        <end position="149"/>
    </location>
    <ligand>
        <name>substrate</name>
    </ligand>
</feature>
<evidence type="ECO:0000256" key="1">
    <source>
        <dbReference type="ARBA" id="ARBA00001782"/>
    </source>
</evidence>
<dbReference type="NCBIfam" id="TIGR01163">
    <property type="entry name" value="rpe"/>
    <property type="match status" value="1"/>
</dbReference>
<dbReference type="GO" id="GO:0005737">
    <property type="term" value="C:cytoplasm"/>
    <property type="evidence" value="ECO:0007669"/>
    <property type="project" value="UniProtKB-ARBA"/>
</dbReference>
<dbReference type="Gene3D" id="3.20.20.70">
    <property type="entry name" value="Aldolase class I"/>
    <property type="match status" value="1"/>
</dbReference>
<dbReference type="AlphaFoldDB" id="A0A1M3KX78"/>
<comment type="function">
    <text evidence="10">Catalyzes the reversible epimerization of D-ribulose 5-phosphate to D-xylulose 5-phosphate.</text>
</comment>
<keyword evidence="13" id="KW-0862">Zinc</keyword>
<evidence type="ECO:0000256" key="13">
    <source>
        <dbReference type="PIRSR" id="PIRSR001461-2"/>
    </source>
</evidence>
<gene>
    <name evidence="10" type="primary">rpe</name>
    <name evidence="15" type="ORF">BGO89_09940</name>
</gene>
<comment type="catalytic activity">
    <reaction evidence="1 10 11">
        <text>D-ribulose 5-phosphate = D-xylulose 5-phosphate</text>
        <dbReference type="Rhea" id="RHEA:13677"/>
        <dbReference type="ChEBI" id="CHEBI:57737"/>
        <dbReference type="ChEBI" id="CHEBI:58121"/>
        <dbReference type="EC" id="5.1.3.1"/>
    </reaction>
</comment>
<feature type="binding site" evidence="10 13">
    <location>
        <position position="70"/>
    </location>
    <ligand>
        <name>a divalent metal cation</name>
        <dbReference type="ChEBI" id="CHEBI:60240"/>
    </ligand>
</feature>
<sequence length="223" mass="23876">MTSSHPIRIAPSLLSADFARLADDVRRCEEGGADILHVDVMDGHFVPNITIGPLVVRALKPVTSLPMDCHLMITNPDDYIEDFAAAGASWISVHAEVAHHLHRTLTRIRELGCRPGVVLNPVTPIETAMAAAGEADFILLMSVNPGFGGQSFIPSFLSRCERLRTWLDNNGLSSVEIEVDGGVKIDNVRSVVDAGANIIVSGSGLFGGDLSANIRTMRAAAER</sequence>
<dbReference type="EMBL" id="MKVH01000024">
    <property type="protein sequence ID" value="OJX56839.1"/>
    <property type="molecule type" value="Genomic_DNA"/>
</dbReference>
<dbReference type="GO" id="GO:0004750">
    <property type="term" value="F:D-ribulose-phosphate 3-epimerase activity"/>
    <property type="evidence" value="ECO:0007669"/>
    <property type="project" value="UniProtKB-UniRule"/>
</dbReference>
<feature type="binding site" evidence="10 14">
    <location>
        <position position="12"/>
    </location>
    <ligand>
        <name>substrate</name>
    </ligand>
</feature>
<dbReference type="InterPro" id="IPR011060">
    <property type="entry name" value="RibuloseP-bd_barrel"/>
</dbReference>
<feature type="binding site" evidence="10">
    <location>
        <begin position="180"/>
        <end position="182"/>
    </location>
    <ligand>
        <name>substrate</name>
    </ligand>
</feature>